<sequence>MESAEKLRALLGSSVDLPERLGDEKDRQTYLFFMKSVLTGLDVSEHKRDIICALKVLRPSDQLRELIRAVSAAPEGFRKLALVYLLSTILTRDFLAKLFQEHLPRYSSKITCQALSNLPSKLANELKSELPAPFSEKRFAKLLSSAISDHLDRMAENLRRNIDNDSIMISTLFGMLARHHHESLGSLVPSILDRSKDFVFRTVAQRLVRNVPAELKENLVILICYRTPCYKQIDWLLEDTVVTDSNIEHILVQKLLLGRYFHCDRVVRNVFGYLLSSPARKAIACRAVVEVFHAWADKVLMRHQDMQQQFYLTSALLVVCGFLKNGFKLGPQSEEACVKACLHGVQNHLGDPDDTLRNFGMIVGQEFLGAVKSQIKKPDFPIAPGHGELLAYLETYKETVETGTLEARGEDPQEATAVDSDDDSEPDDDDDVVYKIDPACKVPLYLRDALQLLIPGKDGEHLEQINICLEHLPQLIKKYPHELKDIAEQLCRLVLFAEEAPRVFPKMQALKREALVLLLIHAPLTCSTYLIDTFFSIHVNHRYRVEILSAIMLASDRFTNEDPNVNVPDGKKPRDVTGLKASNIHRNLDRLVSSGGKNKTEWSSDWEDSLEDSDQVLQKHWREVIEERIAGKTRKIASGTEIKTRENRFGQVVGHFFYPLMRHVDAEVPLKLETDDSFLLVKLLQTLGVLMNSARNTPQAYQMGKSLLQFCGLFRYHEHQMIRQACAFAVGSVLSSVPEELLQEHFSEDCSDLSQWVTGEIATSVPDFEMKLPSVGSEVSAGPIAMNSRRIQELT</sequence>
<dbReference type="GO" id="GO:0042162">
    <property type="term" value="F:telomeric DNA binding"/>
    <property type="evidence" value="ECO:0007669"/>
    <property type="project" value="TreeGrafter"/>
</dbReference>
<feature type="region of interest" description="Disordered" evidence="2">
    <location>
        <begin position="404"/>
        <end position="429"/>
    </location>
</feature>
<dbReference type="Pfam" id="PF10193">
    <property type="entry name" value="Telomere_reg-2"/>
    <property type="match status" value="1"/>
</dbReference>
<name>A0AAJ7SH62_9ACAR</name>
<dbReference type="GO" id="GO:0051083">
    <property type="term" value="P:'de novo' cotranslational protein folding"/>
    <property type="evidence" value="ECO:0007669"/>
    <property type="project" value="TreeGrafter"/>
</dbReference>
<organism evidence="4 5">
    <name type="scientific">Galendromus occidentalis</name>
    <name type="common">western predatory mite</name>
    <dbReference type="NCBI Taxonomy" id="34638"/>
    <lineage>
        <taxon>Eukaryota</taxon>
        <taxon>Metazoa</taxon>
        <taxon>Ecdysozoa</taxon>
        <taxon>Arthropoda</taxon>
        <taxon>Chelicerata</taxon>
        <taxon>Arachnida</taxon>
        <taxon>Acari</taxon>
        <taxon>Parasitiformes</taxon>
        <taxon>Mesostigmata</taxon>
        <taxon>Gamasina</taxon>
        <taxon>Phytoseioidea</taxon>
        <taxon>Phytoseiidae</taxon>
        <taxon>Typhlodrominae</taxon>
        <taxon>Galendromus</taxon>
    </lineage>
</organism>
<dbReference type="Gene3D" id="1.25.40.720">
    <property type="entry name" value="Telomere length regulation protein 2, C-terminal domain"/>
    <property type="match status" value="2"/>
</dbReference>
<reference evidence="5" key="1">
    <citation type="submission" date="2025-08" db="UniProtKB">
        <authorList>
            <consortium name="RefSeq"/>
        </authorList>
    </citation>
    <scope>IDENTIFICATION</scope>
</reference>
<evidence type="ECO:0000256" key="2">
    <source>
        <dbReference type="SAM" id="MobiDB-lite"/>
    </source>
</evidence>
<dbReference type="GO" id="GO:0005829">
    <property type="term" value="C:cytosol"/>
    <property type="evidence" value="ECO:0007669"/>
    <property type="project" value="TreeGrafter"/>
</dbReference>
<dbReference type="InterPro" id="IPR038528">
    <property type="entry name" value="TEL2_C_sf"/>
</dbReference>
<dbReference type="KEGG" id="goe:100901322"/>
<dbReference type="InterPro" id="IPR051970">
    <property type="entry name" value="TEL2_Regulation"/>
</dbReference>
<evidence type="ECO:0000313" key="4">
    <source>
        <dbReference type="Proteomes" id="UP000694867"/>
    </source>
</evidence>
<dbReference type="GeneID" id="100901322"/>
<feature type="compositionally biased region" description="Acidic residues" evidence="2">
    <location>
        <begin position="419"/>
        <end position="429"/>
    </location>
</feature>
<dbReference type="Proteomes" id="UP000694867">
    <property type="component" value="Unplaced"/>
</dbReference>
<protein>
    <submittedName>
        <fullName evidence="5">LOW QUALITY PROTEIN: telomere length regulation protein TEL2 homolog</fullName>
    </submittedName>
</protein>
<evidence type="ECO:0000256" key="1">
    <source>
        <dbReference type="ARBA" id="ARBA00006133"/>
    </source>
</evidence>
<proteinExistence type="inferred from homology"/>
<dbReference type="SUPFAM" id="SSF48371">
    <property type="entry name" value="ARM repeat"/>
    <property type="match status" value="1"/>
</dbReference>
<dbReference type="PANTHER" id="PTHR15830:SF10">
    <property type="entry name" value="TELOMERE LENGTH REGULATION PROTEIN TEL2 HOMOLOG"/>
    <property type="match status" value="1"/>
</dbReference>
<dbReference type="AlphaFoldDB" id="A0AAJ7SH62"/>
<evidence type="ECO:0000313" key="5">
    <source>
        <dbReference type="RefSeq" id="XP_028968409.1"/>
    </source>
</evidence>
<gene>
    <name evidence="5" type="primary">LOC100901322</name>
</gene>
<feature type="domain" description="Telomere length regulation protein conserved" evidence="3">
    <location>
        <begin position="443"/>
        <end position="554"/>
    </location>
</feature>
<comment type="similarity">
    <text evidence="1">Belongs to the TEL2 family.</text>
</comment>
<dbReference type="RefSeq" id="XP_028968409.1">
    <property type="nucleotide sequence ID" value="XM_029112576.1"/>
</dbReference>
<dbReference type="InterPro" id="IPR019337">
    <property type="entry name" value="Telomere_length_regulation_dom"/>
</dbReference>
<dbReference type="InterPro" id="IPR016024">
    <property type="entry name" value="ARM-type_fold"/>
</dbReference>
<accession>A0AAJ7SH62</accession>
<evidence type="ECO:0000259" key="3">
    <source>
        <dbReference type="Pfam" id="PF10193"/>
    </source>
</evidence>
<dbReference type="GO" id="GO:0051879">
    <property type="term" value="F:Hsp90 protein binding"/>
    <property type="evidence" value="ECO:0007669"/>
    <property type="project" value="TreeGrafter"/>
</dbReference>
<dbReference type="PANTHER" id="PTHR15830">
    <property type="entry name" value="TELOMERE LENGTH REGULATION PROTEIN TEL2 FAMILY MEMBER"/>
    <property type="match status" value="1"/>
</dbReference>
<keyword evidence="4" id="KW-1185">Reference proteome</keyword>